<dbReference type="EMBL" id="JAPQKS010000002">
    <property type="protein sequence ID" value="KAJ5246743.1"/>
    <property type="molecule type" value="Genomic_DNA"/>
</dbReference>
<evidence type="ECO:0000313" key="3">
    <source>
        <dbReference type="Proteomes" id="UP001150941"/>
    </source>
</evidence>
<proteinExistence type="predicted"/>
<sequence length="279" mass="31397">MTLKYLITGATANVPASEYAAASSSEANRKRFEDQGIAFRVVNYDDPESLEAAFQDVENLFFVSTNTFDVQKREKQHQSVVDAAKRQKVRHVWYTSLAFGGFRSDSKADVQQAHLLTEEMLRKADINYTSVRQGLYADAFPVFMNWYPSTSTVYLSGDGPIAFTLRDELGEATARLMIHGGHDREIVLLTAQETITYTEIVDLINETTGRQVRVKTVPPEEFVKLQSTNDEGGKSAAFFSRLTSWNDAIAKGEAQSTDPLMEELLGRKQPRPERRFASY</sequence>
<dbReference type="InterPro" id="IPR036291">
    <property type="entry name" value="NAD(P)-bd_dom_sf"/>
</dbReference>
<accession>A0A9W9TXN4</accession>
<dbReference type="Gene3D" id="3.90.25.10">
    <property type="entry name" value="UDP-galactose 4-epimerase, domain 1"/>
    <property type="match status" value="1"/>
</dbReference>
<reference evidence="2" key="2">
    <citation type="journal article" date="2023" name="IMA Fungus">
        <title>Comparative genomic study of the Penicillium genus elucidates a diverse pangenome and 15 lateral gene transfer events.</title>
        <authorList>
            <person name="Petersen C."/>
            <person name="Sorensen T."/>
            <person name="Nielsen M.R."/>
            <person name="Sondergaard T.E."/>
            <person name="Sorensen J.L."/>
            <person name="Fitzpatrick D.A."/>
            <person name="Frisvad J.C."/>
            <person name="Nielsen K.L."/>
        </authorList>
    </citation>
    <scope>NUCLEOTIDE SEQUENCE</scope>
    <source>
        <strain evidence="2">IBT 19713</strain>
    </source>
</reference>
<comment type="caution">
    <text evidence="2">The sequence shown here is derived from an EMBL/GenBank/DDBJ whole genome shotgun (WGS) entry which is preliminary data.</text>
</comment>
<dbReference type="Proteomes" id="UP001150941">
    <property type="component" value="Unassembled WGS sequence"/>
</dbReference>
<dbReference type="RefSeq" id="XP_058334164.1">
    <property type="nucleotide sequence ID" value="XM_058471023.1"/>
</dbReference>
<dbReference type="SUPFAM" id="SSF51735">
    <property type="entry name" value="NAD(P)-binding Rossmann-fold domains"/>
    <property type="match status" value="1"/>
</dbReference>
<dbReference type="PANTHER" id="PTHR47129">
    <property type="entry name" value="QUINONE OXIDOREDUCTASE 2"/>
    <property type="match status" value="1"/>
</dbReference>
<dbReference type="OrthoDB" id="419598at2759"/>
<evidence type="ECO:0000313" key="2">
    <source>
        <dbReference type="EMBL" id="KAJ5246743.1"/>
    </source>
</evidence>
<gene>
    <name evidence="2" type="ORF">N7468_001726</name>
</gene>
<dbReference type="PANTHER" id="PTHR47129:SF1">
    <property type="entry name" value="NMRA-LIKE DOMAIN-CONTAINING PROTEIN"/>
    <property type="match status" value="1"/>
</dbReference>
<dbReference type="InterPro" id="IPR052718">
    <property type="entry name" value="NmrA-type_oxidoreductase"/>
</dbReference>
<feature type="domain" description="NmrA-like" evidence="1">
    <location>
        <begin position="25"/>
        <end position="225"/>
    </location>
</feature>
<organism evidence="2 3">
    <name type="scientific">Penicillium chermesinum</name>
    <dbReference type="NCBI Taxonomy" id="63820"/>
    <lineage>
        <taxon>Eukaryota</taxon>
        <taxon>Fungi</taxon>
        <taxon>Dikarya</taxon>
        <taxon>Ascomycota</taxon>
        <taxon>Pezizomycotina</taxon>
        <taxon>Eurotiomycetes</taxon>
        <taxon>Eurotiomycetidae</taxon>
        <taxon>Eurotiales</taxon>
        <taxon>Aspergillaceae</taxon>
        <taxon>Penicillium</taxon>
    </lineage>
</organism>
<evidence type="ECO:0000259" key="1">
    <source>
        <dbReference type="Pfam" id="PF05368"/>
    </source>
</evidence>
<dbReference type="Pfam" id="PF05368">
    <property type="entry name" value="NmrA"/>
    <property type="match status" value="1"/>
</dbReference>
<dbReference type="AlphaFoldDB" id="A0A9W9TXN4"/>
<keyword evidence="3" id="KW-1185">Reference proteome</keyword>
<dbReference type="InterPro" id="IPR008030">
    <property type="entry name" value="NmrA-like"/>
</dbReference>
<protein>
    <recommendedName>
        <fullName evidence="1">NmrA-like domain-containing protein</fullName>
    </recommendedName>
</protein>
<name>A0A9W9TXN4_9EURO</name>
<reference evidence="2" key="1">
    <citation type="submission" date="2022-11" db="EMBL/GenBank/DDBJ databases">
        <authorList>
            <person name="Petersen C."/>
        </authorList>
    </citation>
    <scope>NUCLEOTIDE SEQUENCE</scope>
    <source>
        <strain evidence="2">IBT 19713</strain>
    </source>
</reference>
<dbReference type="Gene3D" id="3.40.50.720">
    <property type="entry name" value="NAD(P)-binding Rossmann-like Domain"/>
    <property type="match status" value="1"/>
</dbReference>
<dbReference type="GeneID" id="83198326"/>